<dbReference type="AlphaFoldDB" id="A0A179GX37"/>
<dbReference type="Proteomes" id="UP000078240">
    <property type="component" value="Unassembled WGS sequence"/>
</dbReference>
<feature type="compositionally biased region" description="Polar residues" evidence="1">
    <location>
        <begin position="63"/>
        <end position="73"/>
    </location>
</feature>
<proteinExistence type="predicted"/>
<organism evidence="2 3">
    <name type="scientific">Purpureocillium lilacinum</name>
    <name type="common">Paecilomyces lilacinus</name>
    <dbReference type="NCBI Taxonomy" id="33203"/>
    <lineage>
        <taxon>Eukaryota</taxon>
        <taxon>Fungi</taxon>
        <taxon>Dikarya</taxon>
        <taxon>Ascomycota</taxon>
        <taxon>Pezizomycotina</taxon>
        <taxon>Sordariomycetes</taxon>
        <taxon>Hypocreomycetidae</taxon>
        <taxon>Hypocreales</taxon>
        <taxon>Ophiocordycipitaceae</taxon>
        <taxon>Purpureocillium</taxon>
    </lineage>
</organism>
<evidence type="ECO:0000313" key="3">
    <source>
        <dbReference type="Proteomes" id="UP000078240"/>
    </source>
</evidence>
<comment type="caution">
    <text evidence="2">The sequence shown here is derived from an EMBL/GenBank/DDBJ whole genome shotgun (WGS) entry which is preliminary data.</text>
</comment>
<gene>
    <name evidence="2" type="ORF">VFPBJ_04447</name>
</gene>
<feature type="region of interest" description="Disordered" evidence="1">
    <location>
        <begin position="63"/>
        <end position="84"/>
    </location>
</feature>
<name>A0A179GX37_PURLI</name>
<reference evidence="2 3" key="1">
    <citation type="submission" date="2016-01" db="EMBL/GenBank/DDBJ databases">
        <title>Biosynthesis of antibiotic leucinostatins and their inhibition on Phytophthora in bio-control Purpureocillium lilacinum.</title>
        <authorList>
            <person name="Wang G."/>
            <person name="Liu Z."/>
            <person name="Lin R."/>
            <person name="Li E."/>
            <person name="Mao Z."/>
            <person name="Ling J."/>
            <person name="Yin W."/>
            <person name="Xie B."/>
        </authorList>
    </citation>
    <scope>NUCLEOTIDE SEQUENCE [LARGE SCALE GENOMIC DNA]</scope>
    <source>
        <strain evidence="2">PLBJ-1</strain>
    </source>
</reference>
<dbReference type="EMBL" id="LSBH01000003">
    <property type="protein sequence ID" value="OAQ81863.1"/>
    <property type="molecule type" value="Genomic_DNA"/>
</dbReference>
<evidence type="ECO:0000313" key="2">
    <source>
        <dbReference type="EMBL" id="OAQ81863.1"/>
    </source>
</evidence>
<sequence>MILALMRLQRPALVLLPSDEWPTRWDCESLGRDHFRSYRSLLSRIDPLARCELEPNLAVSCQGLSSTGTRPSGNNESHDSSHRSRNRDVLLSCGMVMQPCLAKPGRSSLVTTANYALHLAHMASRSKFADGEVHSTVTHVLVGEALAFQPPHTLPLCVVEVTADRHRICLAGFRAATHDHKLHYIAIEM</sequence>
<accession>A0A179GX37</accession>
<protein>
    <submittedName>
        <fullName evidence="2">Uncharacterized protein</fullName>
    </submittedName>
</protein>
<evidence type="ECO:0000256" key="1">
    <source>
        <dbReference type="SAM" id="MobiDB-lite"/>
    </source>
</evidence>